<evidence type="ECO:0000313" key="2">
    <source>
        <dbReference type="EMBL" id="PBK79180.1"/>
    </source>
</evidence>
<keyword evidence="1" id="KW-1133">Transmembrane helix</keyword>
<sequence length="209" mass="23976">MHELVSFYQALSSRRLLTVSSLLRDTYKIPSVLNGAMYGMYNLSSHRGWFNPPRQCRYVVVLLIIRYGGYRYPCRPLYKPTHCGLRCQRKDSWSGILPVSLWTIHISTEHRLRVLPNISLLRERCRHPFVSLARSPPPIVPSFLFFLILVCFFEVYPRRGLMRLSITLRSLVPRAQMIHGPARFQDRPSSAQSCVATPSSNILAGTASI</sequence>
<dbReference type="EMBL" id="KZ293802">
    <property type="protein sequence ID" value="PBK79180.1"/>
    <property type="molecule type" value="Genomic_DNA"/>
</dbReference>
<evidence type="ECO:0000256" key="1">
    <source>
        <dbReference type="SAM" id="Phobius"/>
    </source>
</evidence>
<dbReference type="AlphaFoldDB" id="A0A2H3CBC4"/>
<keyword evidence="4" id="KW-1185">Reference proteome</keyword>
<evidence type="ECO:0000313" key="3">
    <source>
        <dbReference type="EMBL" id="PBK80402.1"/>
    </source>
</evidence>
<dbReference type="Proteomes" id="UP000217790">
    <property type="component" value="Unassembled WGS sequence"/>
</dbReference>
<protein>
    <submittedName>
        <fullName evidence="2">Uncharacterized protein</fullName>
    </submittedName>
</protein>
<evidence type="ECO:0000313" key="4">
    <source>
        <dbReference type="Proteomes" id="UP000217790"/>
    </source>
</evidence>
<dbReference type="EMBL" id="KZ293745">
    <property type="protein sequence ID" value="PBK80402.1"/>
    <property type="molecule type" value="Genomic_DNA"/>
</dbReference>
<keyword evidence="1" id="KW-0472">Membrane</keyword>
<accession>A0A2H3CBC4</accession>
<reference evidence="2" key="2">
    <citation type="journal article" date="2017" name="Nat. Ecol. Evol.">
        <title>Lineage-specific genetic innovations streamline the genomes of Armillaria species to pathogenesis.</title>
        <authorList>
            <consortium name="DOE Joint Genome Institute"/>
            <person name="Sipos G."/>
            <person name="Prasanna A.N."/>
            <person name="Walter M.C."/>
            <person name="O'Connor E."/>
            <person name="Balint B."/>
            <person name="Krizsan K."/>
            <person name="Kiss B."/>
            <person name="Hess J."/>
            <person name="Varga T."/>
            <person name="Slot J."/>
            <person name="Riley R."/>
            <person name="Boka B."/>
            <person name="Rigling D."/>
            <person name="Barry K."/>
            <person name="Lee J."/>
            <person name="Mihaltcheva S."/>
            <person name="LaButti K."/>
            <person name="Lipzen A."/>
            <person name="Waldron R."/>
            <person name="Moloney N.M."/>
            <person name="Sperisen C."/>
            <person name="Kredics L."/>
            <person name="Vagvolgyi C."/>
            <person name="Patrignani A."/>
            <person name="Fitzpatrick D."/>
            <person name="Nagy I."/>
            <person name="Doyle S."/>
            <person name="Anderson J."/>
            <person name="Grigoriev I.V."/>
            <person name="Guldener U."/>
            <person name="Munsterkotter M."/>
            <person name="Nagy L.G."/>
        </authorList>
    </citation>
    <scope>NUCLEOTIDE SEQUENCE [LARGE SCALE GENOMIC DNA]</scope>
    <source>
        <strain evidence="2">Ar21-2</strain>
    </source>
</reference>
<keyword evidence="1" id="KW-0812">Transmembrane</keyword>
<gene>
    <name evidence="2" type="ORF">ARMGADRAFT_176424</name>
    <name evidence="3" type="ORF">ARMGADRAFT_77053</name>
</gene>
<name>A0A2H3CBC4_ARMGA</name>
<feature type="transmembrane region" description="Helical" evidence="1">
    <location>
        <begin position="139"/>
        <end position="156"/>
    </location>
</feature>
<reference evidence="4" key="1">
    <citation type="journal article" date="2017" name="Nat. Ecol. Evol.">
        <title>Genome expansion and lineage-specific genetic innovations in the forest pathogenic fungi Armillaria.</title>
        <authorList>
            <person name="Sipos G."/>
            <person name="Prasanna A.N."/>
            <person name="Walter M.C."/>
            <person name="O'Connor E."/>
            <person name="Balint B."/>
            <person name="Krizsan K."/>
            <person name="Kiss B."/>
            <person name="Hess J."/>
            <person name="Varga T."/>
            <person name="Slot J."/>
            <person name="Riley R."/>
            <person name="Boka B."/>
            <person name="Rigling D."/>
            <person name="Barry K."/>
            <person name="Lee J."/>
            <person name="Mihaltcheva S."/>
            <person name="LaButti K."/>
            <person name="Lipzen A."/>
            <person name="Waldron R."/>
            <person name="Moloney N.M."/>
            <person name="Sperisen C."/>
            <person name="Kredics L."/>
            <person name="Vagvoelgyi C."/>
            <person name="Patrignani A."/>
            <person name="Fitzpatrick D."/>
            <person name="Nagy I."/>
            <person name="Doyle S."/>
            <person name="Anderson J.B."/>
            <person name="Grigoriev I.V."/>
            <person name="Gueldener U."/>
            <person name="Muensterkoetter M."/>
            <person name="Nagy L.G."/>
        </authorList>
    </citation>
    <scope>NUCLEOTIDE SEQUENCE [LARGE SCALE GENOMIC DNA]</scope>
    <source>
        <strain evidence="4">Ar21-2</strain>
    </source>
</reference>
<organism evidence="2 4">
    <name type="scientific">Armillaria gallica</name>
    <name type="common">Bulbous honey fungus</name>
    <name type="synonym">Armillaria bulbosa</name>
    <dbReference type="NCBI Taxonomy" id="47427"/>
    <lineage>
        <taxon>Eukaryota</taxon>
        <taxon>Fungi</taxon>
        <taxon>Dikarya</taxon>
        <taxon>Basidiomycota</taxon>
        <taxon>Agaricomycotina</taxon>
        <taxon>Agaricomycetes</taxon>
        <taxon>Agaricomycetidae</taxon>
        <taxon>Agaricales</taxon>
        <taxon>Marasmiineae</taxon>
        <taxon>Physalacriaceae</taxon>
        <taxon>Armillaria</taxon>
    </lineage>
</organism>
<dbReference type="InParanoid" id="A0A2H3CBC4"/>
<proteinExistence type="predicted"/>
<dbReference type="OrthoDB" id="3118548at2759"/>